<keyword evidence="1" id="KW-0812">Transmembrane</keyword>
<accession>A0A8X8IEX7</accession>
<evidence type="ECO:0000313" key="2">
    <source>
        <dbReference type="EMBL" id="SDW73561.1"/>
    </source>
</evidence>
<keyword evidence="3" id="KW-1185">Reference proteome</keyword>
<keyword evidence="1" id="KW-1133">Transmembrane helix</keyword>
<gene>
    <name evidence="2" type="ORF">SAMN05444410_105128</name>
</gene>
<evidence type="ECO:0000256" key="1">
    <source>
        <dbReference type="SAM" id="Phobius"/>
    </source>
</evidence>
<reference evidence="2 3" key="1">
    <citation type="submission" date="2016-10" db="EMBL/GenBank/DDBJ databases">
        <authorList>
            <person name="Varghese N."/>
            <person name="Submissions S."/>
        </authorList>
    </citation>
    <scope>NUCLEOTIDE SEQUENCE [LARGE SCALE GENOMIC DNA]</scope>
    <source>
        <strain evidence="2 3">DSM 25353</strain>
    </source>
</reference>
<feature type="transmembrane region" description="Helical" evidence="1">
    <location>
        <begin position="95"/>
        <end position="113"/>
    </location>
</feature>
<proteinExistence type="predicted"/>
<sequence>MSGVYHWFTRLSVRHKTLLLLAIGLLLAGLINYYLFQPQILFFEPFHPVRRSLNDHSFLQLFLIGYFSDAAWCSALMLVTVVLSEHRVLYFRNKLLIFLLPFAIEAAQGFGLLKGTFDWYDLLTYGSVECASIILFPSLIFPLYEKK</sequence>
<evidence type="ECO:0000313" key="3">
    <source>
        <dbReference type="Proteomes" id="UP000198711"/>
    </source>
</evidence>
<keyword evidence="1" id="KW-0472">Membrane</keyword>
<dbReference type="AlphaFoldDB" id="A0A8X8IEX7"/>
<dbReference type="Proteomes" id="UP000198711">
    <property type="component" value="Unassembled WGS sequence"/>
</dbReference>
<dbReference type="RefSeq" id="WP_092723390.1">
    <property type="nucleotide sequence ID" value="NZ_FNNO01000005.1"/>
</dbReference>
<comment type="caution">
    <text evidence="2">The sequence shown here is derived from an EMBL/GenBank/DDBJ whole genome shotgun (WGS) entry which is preliminary data.</text>
</comment>
<organism evidence="2 3">
    <name type="scientific">Hydrobacter penzbergensis</name>
    <dbReference type="NCBI Taxonomy" id="1235997"/>
    <lineage>
        <taxon>Bacteria</taxon>
        <taxon>Pseudomonadati</taxon>
        <taxon>Bacteroidota</taxon>
        <taxon>Chitinophagia</taxon>
        <taxon>Chitinophagales</taxon>
        <taxon>Chitinophagaceae</taxon>
        <taxon>Hydrobacter</taxon>
    </lineage>
</organism>
<dbReference type="EMBL" id="FNNO01000005">
    <property type="protein sequence ID" value="SDW73561.1"/>
    <property type="molecule type" value="Genomic_DNA"/>
</dbReference>
<feature type="transmembrane region" description="Helical" evidence="1">
    <location>
        <begin position="18"/>
        <end position="36"/>
    </location>
</feature>
<feature type="transmembrane region" description="Helical" evidence="1">
    <location>
        <begin position="56"/>
        <end position="83"/>
    </location>
</feature>
<protein>
    <submittedName>
        <fullName evidence="2">Uncharacterized protein</fullName>
    </submittedName>
</protein>
<feature type="transmembrane region" description="Helical" evidence="1">
    <location>
        <begin position="125"/>
        <end position="144"/>
    </location>
</feature>
<name>A0A8X8IEX7_9BACT</name>